<feature type="transmembrane region" description="Helical" evidence="1">
    <location>
        <begin position="50"/>
        <end position="69"/>
    </location>
</feature>
<dbReference type="Proteomes" id="UP000007832">
    <property type="component" value="Unassembled WGS sequence"/>
</dbReference>
<reference evidence="2 3" key="1">
    <citation type="submission" date="2011-07" db="EMBL/GenBank/DDBJ databases">
        <title>Genome Sequence of Propionibacterium acnes SK182B-JCVI.</title>
        <authorList>
            <person name="Durkin A.S."/>
            <person name="Madupu R."/>
            <person name="Hostetler J."/>
            <person name="Radune D."/>
            <person name="Torralba M."/>
            <person name="Methe B."/>
            <person name="Sutton G."/>
            <person name="Strausberg R.L."/>
            <person name="Nelson K.E."/>
        </authorList>
    </citation>
    <scope>NUCLEOTIDE SEQUENCE [LARGE SCALE GENOMIC DNA]</scope>
    <source>
        <strain evidence="2 3">SK182B-JCVI</strain>
    </source>
</reference>
<feature type="transmembrane region" description="Helical" evidence="1">
    <location>
        <begin position="20"/>
        <end position="38"/>
    </location>
</feature>
<organism evidence="2 3">
    <name type="scientific">[Propionibacterium] namnetense SK182B-JCVI</name>
    <dbReference type="NCBI Taxonomy" id="1051006"/>
    <lineage>
        <taxon>Bacteria</taxon>
        <taxon>Bacillati</taxon>
        <taxon>Actinomycetota</taxon>
        <taxon>Actinomycetes</taxon>
        <taxon>Propionibacteriales</taxon>
        <taxon>Propionibacteriaceae</taxon>
        <taxon>Cutibacterium</taxon>
    </lineage>
</organism>
<keyword evidence="1" id="KW-1133">Transmembrane helix</keyword>
<evidence type="ECO:0000256" key="1">
    <source>
        <dbReference type="SAM" id="Phobius"/>
    </source>
</evidence>
<keyword evidence="1" id="KW-0812">Transmembrane</keyword>
<gene>
    <name evidence="2" type="ORF">HMPREF1162_0701</name>
</gene>
<dbReference type="EMBL" id="AFUN01000050">
    <property type="protein sequence ID" value="EGR92302.1"/>
    <property type="molecule type" value="Genomic_DNA"/>
</dbReference>
<protein>
    <submittedName>
        <fullName evidence="2">Conserved domain protein</fullName>
    </submittedName>
</protein>
<dbReference type="AlphaFoldDB" id="F9NYN7"/>
<comment type="caution">
    <text evidence="2">The sequence shown here is derived from an EMBL/GenBank/DDBJ whole genome shotgun (WGS) entry which is preliminary data.</text>
</comment>
<proteinExistence type="predicted"/>
<feature type="transmembrane region" description="Helical" evidence="1">
    <location>
        <begin position="89"/>
        <end position="110"/>
    </location>
</feature>
<keyword evidence="1" id="KW-0472">Membrane</keyword>
<accession>F9NYN7</accession>
<dbReference type="STRING" id="1574624.GCA_001642025_00819"/>
<evidence type="ECO:0000313" key="3">
    <source>
        <dbReference type="Proteomes" id="UP000007832"/>
    </source>
</evidence>
<name>F9NYN7_9ACTN</name>
<sequence>MTTCENTLEEQYRRAPLNGLTIGTIVGAAWATVFSILYVNSWKAIDPKEYPSILIMSLIFPLVGWLTGLWERRVFACDDPKKRRRRAKIIGAAMATLTGVLIFSLEPIGYDFHFEWRRDSGSRGPSHGVSSRWSSS</sequence>
<evidence type="ECO:0000313" key="2">
    <source>
        <dbReference type="EMBL" id="EGR92302.1"/>
    </source>
</evidence>